<feature type="domain" description="PEGA" evidence="3">
    <location>
        <begin position="926"/>
        <end position="966"/>
    </location>
</feature>
<dbReference type="eggNOG" id="arCOG02532">
    <property type="taxonomic scope" value="Archaea"/>
</dbReference>
<dbReference type="STRING" id="593750.Metfor_0842"/>
<feature type="region of interest" description="Disordered" evidence="1">
    <location>
        <begin position="785"/>
        <end position="822"/>
    </location>
</feature>
<feature type="transmembrane region" description="Helical" evidence="2">
    <location>
        <begin position="42"/>
        <end position="61"/>
    </location>
</feature>
<feature type="domain" description="DUF3344" evidence="4">
    <location>
        <begin position="67"/>
        <end position="338"/>
    </location>
</feature>
<feature type="domain" description="PEGA" evidence="3">
    <location>
        <begin position="346"/>
        <end position="419"/>
    </location>
</feature>
<dbReference type="HOGENOM" id="CLU_253953_0_0_2"/>
<evidence type="ECO:0000313" key="6">
    <source>
        <dbReference type="Proteomes" id="UP000010824"/>
    </source>
</evidence>
<feature type="domain" description="PEGA" evidence="3">
    <location>
        <begin position="1079"/>
        <end position="1136"/>
    </location>
</feature>
<evidence type="ECO:0000259" key="3">
    <source>
        <dbReference type="Pfam" id="PF08308"/>
    </source>
</evidence>
<gene>
    <name evidence="5" type="ordered locus">Metfor_0842</name>
</gene>
<organism evidence="5 6">
    <name type="scientific">Methanoregula formicica (strain DSM 22288 / NBRC 105244 / SMSP)</name>
    <dbReference type="NCBI Taxonomy" id="593750"/>
    <lineage>
        <taxon>Archaea</taxon>
        <taxon>Methanobacteriati</taxon>
        <taxon>Methanobacteriota</taxon>
        <taxon>Stenosarchaea group</taxon>
        <taxon>Methanomicrobia</taxon>
        <taxon>Methanomicrobiales</taxon>
        <taxon>Methanoregulaceae</taxon>
        <taxon>Methanoregula</taxon>
    </lineage>
</organism>
<keyword evidence="2" id="KW-0472">Membrane</keyword>
<evidence type="ECO:0000259" key="4">
    <source>
        <dbReference type="Pfam" id="PF11824"/>
    </source>
</evidence>
<feature type="domain" description="PEGA" evidence="3">
    <location>
        <begin position="421"/>
        <end position="488"/>
    </location>
</feature>
<dbReference type="AlphaFoldDB" id="L0HFP0"/>
<dbReference type="eggNOG" id="arCOG03550">
    <property type="taxonomic scope" value="Archaea"/>
</dbReference>
<evidence type="ECO:0000256" key="2">
    <source>
        <dbReference type="SAM" id="Phobius"/>
    </source>
</evidence>
<evidence type="ECO:0000313" key="5">
    <source>
        <dbReference type="EMBL" id="AGB01899.1"/>
    </source>
</evidence>
<dbReference type="EMBL" id="CP003167">
    <property type="protein sequence ID" value="AGB01899.1"/>
    <property type="molecule type" value="Genomic_DNA"/>
</dbReference>
<reference evidence="5 6" key="2">
    <citation type="journal article" date="2014" name="Genome Announc.">
        <title>Complete Genome Sequence of Methanoregula formicica SMSPT, a Mesophilic Hydrogenotrophic Methanogen Isolated from a Methanogenic Upflow Anaerobic Sludge Blanket Reactor.</title>
        <authorList>
            <person name="Yamamoto K."/>
            <person name="Tamaki H."/>
            <person name="Cadillo-Quiroz H."/>
            <person name="Imachi H."/>
            <person name="Kyrpides N."/>
            <person name="Woyke T."/>
            <person name="Goodwin L."/>
            <person name="Zinder S.H."/>
            <person name="Kamagata Y."/>
            <person name="Liu W.T."/>
        </authorList>
    </citation>
    <scope>NUCLEOTIDE SEQUENCE [LARGE SCALE GENOMIC DNA]</scope>
    <source>
        <strain evidence="6">DSM 22288 / NBRC 105244 / SMSP</strain>
    </source>
</reference>
<dbReference type="Proteomes" id="UP000010824">
    <property type="component" value="Chromosome"/>
</dbReference>
<dbReference type="InterPro" id="IPR021779">
    <property type="entry name" value="DUF3344"/>
</dbReference>
<dbReference type="Pfam" id="PF11824">
    <property type="entry name" value="DUF3344"/>
    <property type="match status" value="2"/>
</dbReference>
<accession>L0HFP0</accession>
<dbReference type="PANTHER" id="PTHR36194">
    <property type="entry name" value="S-LAYER-LIKE PROTEIN"/>
    <property type="match status" value="1"/>
</dbReference>
<proteinExistence type="predicted"/>
<feature type="domain" description="PEGA" evidence="3">
    <location>
        <begin position="1149"/>
        <end position="1218"/>
    </location>
</feature>
<protein>
    <submittedName>
        <fullName evidence="5">PEGA domain-containing protein</fullName>
    </submittedName>
</protein>
<dbReference type="PANTHER" id="PTHR36194:SF1">
    <property type="entry name" value="S-LAYER-LIKE PROTEIN"/>
    <property type="match status" value="1"/>
</dbReference>
<feature type="compositionally biased region" description="Polar residues" evidence="1">
    <location>
        <begin position="805"/>
        <end position="818"/>
    </location>
</feature>
<keyword evidence="2" id="KW-0812">Transmembrane</keyword>
<dbReference type="InterPro" id="IPR013229">
    <property type="entry name" value="PEGA"/>
</dbReference>
<feature type="domain" description="PEGA" evidence="3">
    <location>
        <begin position="835"/>
        <end position="900"/>
    </location>
</feature>
<dbReference type="KEGG" id="mfo:Metfor_0842"/>
<reference evidence="6" key="1">
    <citation type="submission" date="2011-12" db="EMBL/GenBank/DDBJ databases">
        <title>Complete sequence of Methanoregula formicicum SMSP.</title>
        <authorList>
            <person name="Lucas S."/>
            <person name="Han J."/>
            <person name="Lapidus A."/>
            <person name="Cheng J.-F."/>
            <person name="Goodwin L."/>
            <person name="Pitluck S."/>
            <person name="Peters L."/>
            <person name="Ovchinnikova G."/>
            <person name="Teshima H."/>
            <person name="Detter J.C."/>
            <person name="Han C."/>
            <person name="Tapia R."/>
            <person name="Land M."/>
            <person name="Hauser L."/>
            <person name="Kyrpides N."/>
            <person name="Ivanova N."/>
            <person name="Pagani I."/>
            <person name="Imachi H."/>
            <person name="Tamaki H."/>
            <person name="Sekiguchi Y."/>
            <person name="Kamagata Y."/>
            <person name="Cadillo-Quiroz H."/>
            <person name="Zinder S."/>
            <person name="Liu W.-T."/>
            <person name="Woyke T."/>
        </authorList>
    </citation>
    <scope>NUCLEOTIDE SEQUENCE [LARGE SCALE GENOMIC DNA]</scope>
    <source>
        <strain evidence="6">DSM 22288 / NBRC 105244 / SMSP</strain>
    </source>
</reference>
<dbReference type="eggNOG" id="arCOG03264">
    <property type="taxonomic scope" value="Archaea"/>
</dbReference>
<name>L0HFP0_METFS</name>
<feature type="domain" description="DUF3344" evidence="4">
    <location>
        <begin position="507"/>
        <end position="777"/>
    </location>
</feature>
<dbReference type="Pfam" id="PF08308">
    <property type="entry name" value="PEGA"/>
    <property type="match status" value="6"/>
</dbReference>
<evidence type="ECO:0000256" key="1">
    <source>
        <dbReference type="SAM" id="MobiDB-lite"/>
    </source>
</evidence>
<dbReference type="InParanoid" id="L0HFP0"/>
<sequence>MIMVLSHLSRCLPHPVAPAAACTAQIPGTIKERSSSAAKRQGIAITILVLLAALFALAPAANANDNMGGIHLRTVDSGVVSGGVWYDTYNGFEKGYAYKSFNPPAATEIQWARLYVGIYCGHMQNNYPGKAEISLDTDNDGKGDQILGQEEMNVEYTYPGNGGTGPVYLGNGNRVTSDYIFSYDMKSQLMGKPIGVAVKTEKAPASSFDGRIKFMALVVAYNDNDGDKIYYWINEGHDPMSQLNDGGYTGETTFSTSRVSESEDKEFSATLSSLYMASVDGIYTLNGDELMGNGAPQGEYFGTEDWDVTDSIELGEDTELQYERSGAYFKIPLALLRISYRERPEGTLEVTSFPPGAQILLDDQETEKVTNATLLSVAAGEHTVQAVLEDNEKYREANPVTVTVRNKETTTVNITFPQINGSIDITSEPHGAWVYLDGKNMSVLSDTFLEGVIIGEHTVELLKPGYGNATATVLLEEDQTESVELELVELAANASANGTVQTAGVGYTGRPFSLYRHGAVKGNVAVQKSEGYSGLLGKGMSATYPVEVSVPEAATVTDARLYVYTTWSHDAGILQGKASSPGVEMDGESLEREAVYSDRKGNGTYDYPVETHCYALTGIRPGNRTITFTVTNTGGPEDKFATYGVVLFLVAEDPDGKEIEYWVGEGSDAVYANPEFNVDTSTAETSIQFPGTLNMTAIAEGELYAISTAASGSGNRVLFNGRTRANVLSGGSSGISIARMNVSADVLRSENIAGIGSVGEETKGDYLENRNLILIVTKALEGGFPVSTAPSSKGGEGDDSEENSSDPTSTVNLTNPSLHATGPIEEILDPSQRTYEVRVISNPPGALISVDYEYRGKTSPGTVTGLAAGNHTVSVALDGFEPVEERFFLTTNQTMNFDLKTRATTVLQREKIEAGQEGLLDQEEYGGIYVTSSPEGTIFVDGKKTGFTSPAVVYGLKEGKHTVQVKVASVQGTKAQDKIIFPIEKKEVIVGKGVITPISITSFENPVLARPAINSTAFNQSVFTVNGEPRQYRVGESFAVQSTQNFITLRQDDAYVTYTIFADNTSELVLEPRSYTLNSIRVESDPPGADISVDGYPTGYTTPYLVRNISDQEHVLLVSKPGYYPIRTTVRVSGTDLVRRFVLEPYLYGSLSVQSNPAGGKIYLNGKNTGRKTPFVFQYMAVGEYSIKVTQNQTKATYEGFMVEPYKMNELNLTLKKGR</sequence>
<keyword evidence="6" id="KW-1185">Reference proteome</keyword>
<keyword evidence="2" id="KW-1133">Transmembrane helix</keyword>